<reference evidence="1 2" key="1">
    <citation type="journal article" date="2022" name="BMC Genomics">
        <title>Comparative genome analysis of mycobacteria focusing on tRNA and non-coding RNA.</title>
        <authorList>
            <person name="Behra P.R.K."/>
            <person name="Pettersson B.M.F."/>
            <person name="Ramesh M."/>
            <person name="Das S."/>
            <person name="Dasgupta S."/>
            <person name="Kirsebom L.A."/>
        </authorList>
    </citation>
    <scope>NUCLEOTIDE SEQUENCE [LARGE SCALE GENOMIC DNA]</scope>
    <source>
        <strain evidence="1 2">DSM 44078</strain>
    </source>
</reference>
<name>A0ABT3CBV6_9MYCO</name>
<evidence type="ECO:0000313" key="2">
    <source>
        <dbReference type="Proteomes" id="UP001526201"/>
    </source>
</evidence>
<evidence type="ECO:0000313" key="1">
    <source>
        <dbReference type="EMBL" id="MCV7226965.1"/>
    </source>
</evidence>
<dbReference type="Gene3D" id="3.30.450.150">
    <property type="entry name" value="Haem-degrading domain"/>
    <property type="match status" value="1"/>
</dbReference>
<dbReference type="PANTHER" id="PTHR28255:SF1">
    <property type="entry name" value="UPF0303 PROTEIN YBR137W"/>
    <property type="match status" value="1"/>
</dbReference>
<dbReference type="Pfam" id="PF03928">
    <property type="entry name" value="HbpS-like"/>
    <property type="match status" value="1"/>
</dbReference>
<sequence length="160" mass="17067">MQLPSDSSGWLDLYESVLAEENAITFDRFSYDDAWNLGSAMASTASAAALPVAIAIHFGEQKVFHRALSGAAATNDDWLIRKFRAVAKHNCSSFATACKQWSGDSDYFVEGGYDRAFIALAGGAVPLRVRGSLIGAVGVSGLAGEDDHRFVIDALTAFRG</sequence>
<dbReference type="Proteomes" id="UP001526201">
    <property type="component" value="Unassembled WGS sequence"/>
</dbReference>
<dbReference type="InterPro" id="IPR010371">
    <property type="entry name" value="YBR137W-like"/>
</dbReference>
<organism evidence="1 2">
    <name type="scientific">Mycolicibacterium komossense</name>
    <dbReference type="NCBI Taxonomy" id="1779"/>
    <lineage>
        <taxon>Bacteria</taxon>
        <taxon>Bacillati</taxon>
        <taxon>Actinomycetota</taxon>
        <taxon>Actinomycetes</taxon>
        <taxon>Mycobacteriales</taxon>
        <taxon>Mycobacteriaceae</taxon>
        <taxon>Mycolicibacterium</taxon>
    </lineage>
</organism>
<dbReference type="InterPro" id="IPR038084">
    <property type="entry name" value="PduO/GlcC-like_sf"/>
</dbReference>
<dbReference type="EMBL" id="JACKTY010000028">
    <property type="protein sequence ID" value="MCV7226965.1"/>
    <property type="molecule type" value="Genomic_DNA"/>
</dbReference>
<proteinExistence type="predicted"/>
<protein>
    <submittedName>
        <fullName evidence="1">Heme-binding protein</fullName>
    </submittedName>
</protein>
<dbReference type="RefSeq" id="WP_264067847.1">
    <property type="nucleotide sequence ID" value="NZ_JACKTY010000028.1"/>
</dbReference>
<dbReference type="PANTHER" id="PTHR28255">
    <property type="match status" value="1"/>
</dbReference>
<gene>
    <name evidence="1" type="ORF">H7J73_13095</name>
</gene>
<dbReference type="SUPFAM" id="SSF143744">
    <property type="entry name" value="GlcG-like"/>
    <property type="match status" value="1"/>
</dbReference>
<accession>A0ABT3CBV6</accession>
<comment type="caution">
    <text evidence="1">The sequence shown here is derived from an EMBL/GenBank/DDBJ whole genome shotgun (WGS) entry which is preliminary data.</text>
</comment>
<dbReference type="InterPro" id="IPR005624">
    <property type="entry name" value="PduO/GlcC-like"/>
</dbReference>
<keyword evidence="2" id="KW-1185">Reference proteome</keyword>